<name>A0A6C0H7V9_9ZZZZ</name>
<dbReference type="EMBL" id="MN739894">
    <property type="protein sequence ID" value="QHT76306.1"/>
    <property type="molecule type" value="Genomic_DNA"/>
</dbReference>
<protein>
    <recommendedName>
        <fullName evidence="2">TNase-like domain-containing protein</fullName>
    </recommendedName>
</protein>
<dbReference type="AlphaFoldDB" id="A0A6C0H7V9"/>
<evidence type="ECO:0008006" key="2">
    <source>
        <dbReference type="Google" id="ProtNLM"/>
    </source>
</evidence>
<evidence type="ECO:0000313" key="1">
    <source>
        <dbReference type="EMBL" id="QHT76306.1"/>
    </source>
</evidence>
<sequence length="163" mass="19195">MQGPPDFSEYHRDNTPKFSLAGICNYARLVDVYDGDTMTCIIPFEDKYFQFACRLNGIDTDEIKNKNMKQKELAYQARHHALQFCCPEYHLDVNTSRHEIQDYLRQNVTAVWIKCYEFDKYGRVMIDLYKEPEQIEHSLTQHLLAKGLGYEYHGGTKKQRAEV</sequence>
<accession>A0A6C0H7V9</accession>
<dbReference type="Gene3D" id="2.40.50.90">
    <property type="match status" value="1"/>
</dbReference>
<proteinExistence type="predicted"/>
<reference evidence="1" key="1">
    <citation type="journal article" date="2020" name="Nature">
        <title>Giant virus diversity and host interactions through global metagenomics.</title>
        <authorList>
            <person name="Schulz F."/>
            <person name="Roux S."/>
            <person name="Paez-Espino D."/>
            <person name="Jungbluth S."/>
            <person name="Walsh D.A."/>
            <person name="Denef V.J."/>
            <person name="McMahon K.D."/>
            <person name="Konstantinidis K.T."/>
            <person name="Eloe-Fadrosh E.A."/>
            <person name="Kyrpides N.C."/>
            <person name="Woyke T."/>
        </authorList>
    </citation>
    <scope>NUCLEOTIDE SEQUENCE</scope>
    <source>
        <strain evidence="1">GVMAG-M-3300023179-73</strain>
    </source>
</reference>
<organism evidence="1">
    <name type="scientific">viral metagenome</name>
    <dbReference type="NCBI Taxonomy" id="1070528"/>
    <lineage>
        <taxon>unclassified sequences</taxon>
        <taxon>metagenomes</taxon>
        <taxon>organismal metagenomes</taxon>
    </lineage>
</organism>
<dbReference type="InterPro" id="IPR035437">
    <property type="entry name" value="SNase_OB-fold_sf"/>
</dbReference>
<dbReference type="SUPFAM" id="SSF50199">
    <property type="entry name" value="Staphylococcal nuclease"/>
    <property type="match status" value="1"/>
</dbReference>